<evidence type="ECO:0000256" key="4">
    <source>
        <dbReference type="PROSITE-ProRule" id="PRU00277"/>
    </source>
</evidence>
<reference evidence="7" key="1">
    <citation type="submission" date="2020-07" db="EMBL/GenBank/DDBJ databases">
        <title>The High-quality genome of the commercially important snow crab, Chionoecetes opilio.</title>
        <authorList>
            <person name="Jeong J.-H."/>
            <person name="Ryu S."/>
        </authorList>
    </citation>
    <scope>NUCLEOTIDE SEQUENCE</scope>
    <source>
        <strain evidence="7">MADBK_172401_WGS</strain>
        <tissue evidence="7">Digestive gland</tissue>
    </source>
</reference>
<dbReference type="Proteomes" id="UP000770661">
    <property type="component" value="Unassembled WGS sequence"/>
</dbReference>
<dbReference type="InterPro" id="IPR001179">
    <property type="entry name" value="PPIase_FKBP_dom"/>
</dbReference>
<dbReference type="InterPro" id="IPR019734">
    <property type="entry name" value="TPR_rpt"/>
</dbReference>
<evidence type="ECO:0000259" key="6">
    <source>
        <dbReference type="PROSITE" id="PS50059"/>
    </source>
</evidence>
<evidence type="ECO:0000256" key="3">
    <source>
        <dbReference type="ARBA" id="ARBA00022803"/>
    </source>
</evidence>
<dbReference type="PANTHER" id="PTHR46674:SF1">
    <property type="entry name" value="INACTIVE PEPTIDYL-PROLYL CIS-TRANS ISOMERASE FKBP6"/>
    <property type="match status" value="1"/>
</dbReference>
<dbReference type="GO" id="GO:0051879">
    <property type="term" value="F:Hsp90 protein binding"/>
    <property type="evidence" value="ECO:0007669"/>
    <property type="project" value="TreeGrafter"/>
</dbReference>
<keyword evidence="4" id="KW-0697">Rotamase</keyword>
<keyword evidence="3" id="KW-0802">TPR repeat</keyword>
<dbReference type="GO" id="GO:0003755">
    <property type="term" value="F:peptidyl-prolyl cis-trans isomerase activity"/>
    <property type="evidence" value="ECO:0007669"/>
    <property type="project" value="UniProtKB-KW"/>
</dbReference>
<keyword evidence="2" id="KW-0677">Repeat</keyword>
<dbReference type="PANTHER" id="PTHR46674">
    <property type="entry name" value="INACTIVE PEPTIDYL-PROLYL CIS-TRANS ISOMERASE FKBP6"/>
    <property type="match status" value="1"/>
</dbReference>
<evidence type="ECO:0000256" key="5">
    <source>
        <dbReference type="SAM" id="MobiDB-lite"/>
    </source>
</evidence>
<gene>
    <name evidence="7" type="primary">FKBP6_2</name>
    <name evidence="7" type="ORF">GWK47_019252</name>
</gene>
<protein>
    <recommendedName>
        <fullName evidence="4">peptidylprolyl isomerase</fullName>
        <ecNumber evidence="4">5.2.1.8</ecNumber>
    </recommendedName>
</protein>
<dbReference type="SMART" id="SM00028">
    <property type="entry name" value="TPR"/>
    <property type="match status" value="3"/>
</dbReference>
<evidence type="ECO:0000256" key="1">
    <source>
        <dbReference type="ARBA" id="ARBA00009648"/>
    </source>
</evidence>
<dbReference type="OrthoDB" id="8116123at2759"/>
<dbReference type="GO" id="GO:0005737">
    <property type="term" value="C:cytoplasm"/>
    <property type="evidence" value="ECO:0007669"/>
    <property type="project" value="TreeGrafter"/>
</dbReference>
<dbReference type="PROSITE" id="PS50059">
    <property type="entry name" value="FKBP_PPIASE"/>
    <property type="match status" value="1"/>
</dbReference>
<dbReference type="Gene3D" id="1.25.40.10">
    <property type="entry name" value="Tetratricopeptide repeat domain"/>
    <property type="match status" value="1"/>
</dbReference>
<feature type="compositionally biased region" description="Gly residues" evidence="5">
    <location>
        <begin position="14"/>
        <end position="23"/>
    </location>
</feature>
<dbReference type="GO" id="GO:0007283">
    <property type="term" value="P:spermatogenesis"/>
    <property type="evidence" value="ECO:0007669"/>
    <property type="project" value="TreeGrafter"/>
</dbReference>
<dbReference type="InterPro" id="IPR011990">
    <property type="entry name" value="TPR-like_helical_dom_sf"/>
</dbReference>
<comment type="catalytic activity">
    <reaction evidence="4">
        <text>[protein]-peptidylproline (omega=180) = [protein]-peptidylproline (omega=0)</text>
        <dbReference type="Rhea" id="RHEA:16237"/>
        <dbReference type="Rhea" id="RHEA-COMP:10747"/>
        <dbReference type="Rhea" id="RHEA-COMP:10748"/>
        <dbReference type="ChEBI" id="CHEBI:83833"/>
        <dbReference type="ChEBI" id="CHEBI:83834"/>
        <dbReference type="EC" id="5.2.1.8"/>
    </reaction>
</comment>
<proteinExistence type="inferred from homology"/>
<dbReference type="GO" id="GO:0034587">
    <property type="term" value="P:piRNA processing"/>
    <property type="evidence" value="ECO:0007669"/>
    <property type="project" value="TreeGrafter"/>
</dbReference>
<evidence type="ECO:0000313" key="8">
    <source>
        <dbReference type="Proteomes" id="UP000770661"/>
    </source>
</evidence>
<dbReference type="Gene3D" id="3.10.50.40">
    <property type="match status" value="1"/>
</dbReference>
<dbReference type="InterPro" id="IPR046357">
    <property type="entry name" value="PPIase_dom_sf"/>
</dbReference>
<keyword evidence="8" id="KW-1185">Reference proteome</keyword>
<accession>A0A8J4XSI3</accession>
<feature type="region of interest" description="Disordered" evidence="5">
    <location>
        <begin position="1"/>
        <end position="29"/>
    </location>
</feature>
<dbReference type="EMBL" id="JACEEZ010022740">
    <property type="protein sequence ID" value="KAG0712062.1"/>
    <property type="molecule type" value="Genomic_DNA"/>
</dbReference>
<dbReference type="SUPFAM" id="SSF54534">
    <property type="entry name" value="FKBP-like"/>
    <property type="match status" value="1"/>
</dbReference>
<keyword evidence="4 7" id="KW-0413">Isomerase</keyword>
<feature type="domain" description="PPIase FKBP-type" evidence="6">
    <location>
        <begin position="135"/>
        <end position="224"/>
    </location>
</feature>
<dbReference type="SUPFAM" id="SSF48452">
    <property type="entry name" value="TPR-like"/>
    <property type="match status" value="1"/>
</dbReference>
<comment type="similarity">
    <text evidence="1">Belongs to the FKBP6 family.</text>
</comment>
<name>A0A8J4XSI3_CHIOP</name>
<evidence type="ECO:0000313" key="7">
    <source>
        <dbReference type="EMBL" id="KAG0712062.1"/>
    </source>
</evidence>
<dbReference type="AlphaFoldDB" id="A0A8J4XSI3"/>
<dbReference type="InterPro" id="IPR042282">
    <property type="entry name" value="FKBP6/shu"/>
</dbReference>
<sequence>MASNSSMAAQRGTEGVGAGGGSGRSLVGPPVRLTEALSVGDLSSESGTVFEVATGSTQDHHDHQQGANFFDDVSLISSLSLEGGMYDDENENQLSDEGDQEPFERLACRMEDVSGDGGVLKMEARPGVGDTIPDGASVTFHYSAFLEHNDEPFDSTVLRGHPERRLLDNGEILPGLNIAIKTMRRGETSRFLILPQYAFGQVGCPPRIPGGETLLYEVRLLSAVDRAAADSFEDLEEERQNITTFQERVKAAQAHHRQGNHQHREGNLHAAKDSYYRAAWIMEYCALKNREEELERGSILVRLRSNLAQIYLELKEPARACTQCRMGLSVTGEHSQEIIAKLNFRFGKAKGLLNDFSAARKHLLQAQRLKPGWEEITEELEAVVKREEKWAAKERFMCRRMFSSSAAAGPQRHSSSGQ</sequence>
<comment type="caution">
    <text evidence="7">The sequence shown here is derived from an EMBL/GenBank/DDBJ whole genome shotgun (WGS) entry which is preliminary data.</text>
</comment>
<dbReference type="Pfam" id="PF00254">
    <property type="entry name" value="FKBP_C"/>
    <property type="match status" value="1"/>
</dbReference>
<evidence type="ECO:0000256" key="2">
    <source>
        <dbReference type="ARBA" id="ARBA00022737"/>
    </source>
</evidence>
<organism evidence="7 8">
    <name type="scientific">Chionoecetes opilio</name>
    <name type="common">Atlantic snow crab</name>
    <name type="synonym">Cancer opilio</name>
    <dbReference type="NCBI Taxonomy" id="41210"/>
    <lineage>
        <taxon>Eukaryota</taxon>
        <taxon>Metazoa</taxon>
        <taxon>Ecdysozoa</taxon>
        <taxon>Arthropoda</taxon>
        <taxon>Crustacea</taxon>
        <taxon>Multicrustacea</taxon>
        <taxon>Malacostraca</taxon>
        <taxon>Eumalacostraca</taxon>
        <taxon>Eucarida</taxon>
        <taxon>Decapoda</taxon>
        <taxon>Pleocyemata</taxon>
        <taxon>Brachyura</taxon>
        <taxon>Eubrachyura</taxon>
        <taxon>Majoidea</taxon>
        <taxon>Majidae</taxon>
        <taxon>Chionoecetes</taxon>
    </lineage>
</organism>
<dbReference type="EC" id="5.2.1.8" evidence="4"/>